<dbReference type="PANTHER" id="PTHR47481:SF35">
    <property type="entry name" value="ZINC FINGER, CCHC-TYPE-RELATED"/>
    <property type="match status" value="1"/>
</dbReference>
<dbReference type="EMBL" id="VEPZ02001024">
    <property type="protein sequence ID" value="KAE8701309.1"/>
    <property type="molecule type" value="Genomic_DNA"/>
</dbReference>
<comment type="caution">
    <text evidence="3">The sequence shown here is derived from an EMBL/GenBank/DDBJ whole genome shotgun (WGS) entry which is preliminary data.</text>
</comment>
<evidence type="ECO:0000313" key="4">
    <source>
        <dbReference type="Proteomes" id="UP000436088"/>
    </source>
</evidence>
<proteinExistence type="predicted"/>
<evidence type="ECO:0000313" key="3">
    <source>
        <dbReference type="EMBL" id="KAE8701309.1"/>
    </source>
</evidence>
<name>A0A6A3AES5_HIBSY</name>
<dbReference type="AlphaFoldDB" id="A0A6A3AES5"/>
<accession>A0A6A3AES5</accession>
<keyword evidence="4" id="KW-1185">Reference proteome</keyword>
<organism evidence="3 4">
    <name type="scientific">Hibiscus syriacus</name>
    <name type="common">Rose of Sharon</name>
    <dbReference type="NCBI Taxonomy" id="106335"/>
    <lineage>
        <taxon>Eukaryota</taxon>
        <taxon>Viridiplantae</taxon>
        <taxon>Streptophyta</taxon>
        <taxon>Embryophyta</taxon>
        <taxon>Tracheophyta</taxon>
        <taxon>Spermatophyta</taxon>
        <taxon>Magnoliopsida</taxon>
        <taxon>eudicotyledons</taxon>
        <taxon>Gunneridae</taxon>
        <taxon>Pentapetalae</taxon>
        <taxon>rosids</taxon>
        <taxon>malvids</taxon>
        <taxon>Malvales</taxon>
        <taxon>Malvaceae</taxon>
        <taxon>Malvoideae</taxon>
        <taxon>Hibiscus</taxon>
    </lineage>
</organism>
<dbReference type="Pfam" id="PF13976">
    <property type="entry name" value="gag_pre-integrs"/>
    <property type="match status" value="1"/>
</dbReference>
<dbReference type="InterPro" id="IPR054722">
    <property type="entry name" value="PolX-like_BBD"/>
</dbReference>
<dbReference type="Pfam" id="PF22936">
    <property type="entry name" value="Pol_BBD"/>
    <property type="match status" value="1"/>
</dbReference>
<dbReference type="PANTHER" id="PTHR47481">
    <property type="match status" value="1"/>
</dbReference>
<protein>
    <submittedName>
        <fullName evidence="3">Uncharacterized protein</fullName>
    </submittedName>
</protein>
<evidence type="ECO:0000259" key="2">
    <source>
        <dbReference type="Pfam" id="PF22936"/>
    </source>
</evidence>
<evidence type="ECO:0000259" key="1">
    <source>
        <dbReference type="Pfam" id="PF13976"/>
    </source>
</evidence>
<dbReference type="Proteomes" id="UP000436088">
    <property type="component" value="Unassembled WGS sequence"/>
</dbReference>
<sequence length="482" mass="53219">MTDSSTNQLPLNTMVHMMTIKLTPTNYLLWRRQFIPLLESQDLMGYLDGSFSAPSSHIFQGTDLVPNPAYKKWHAQDRLILSLLYASITEECMAEVVDCSTSCDAWLALEASFSHSSKTREIQLKDELQLMQRGSRGVAEYARSFRSLCDQLSAIGKPVDDTDKPSAMSFSLGPFMVTHLPSQLLLSNEVLFLIDQSLPSLHLLLEIFPRLQALSVSGVVKRHTAKKCHKLGKLLKKAKADGLIEAFAATSVDESIDSEWYTDTGATSHMTNDVAALDNSVPYTGNQRVYVGNGTSMPISCVGSISSIVASHPLPLSDVLLVPNLTKNLLSISKLTRENNCSITFSSSGFTIQDLATRTVVGVRRCEKGLYVLDRGHASFLSSLSKCTSRASSVTWHARLGHPSFRIVSSLNKHDQRCASLFERIHCDLWGPSPVTSPSGYNLISMSKFNLTRIACPYTPNQNGIAERKHRHITETGLTLMF</sequence>
<dbReference type="InterPro" id="IPR025724">
    <property type="entry name" value="GAG-pre-integrase_dom"/>
</dbReference>
<gene>
    <name evidence="3" type="ORF">F3Y22_tig00110548pilonHSYRG00747</name>
</gene>
<feature type="domain" description="Retrovirus-related Pol polyprotein from transposon TNT 1-94-like beta-barrel" evidence="2">
    <location>
        <begin position="260"/>
        <end position="338"/>
    </location>
</feature>
<feature type="domain" description="GAG-pre-integrase" evidence="1">
    <location>
        <begin position="369"/>
        <end position="415"/>
    </location>
</feature>
<dbReference type="Pfam" id="PF14223">
    <property type="entry name" value="Retrotran_gag_2"/>
    <property type="match status" value="1"/>
</dbReference>
<reference evidence="3" key="1">
    <citation type="submission" date="2019-09" db="EMBL/GenBank/DDBJ databases">
        <title>Draft genome information of white flower Hibiscus syriacus.</title>
        <authorList>
            <person name="Kim Y.-M."/>
        </authorList>
    </citation>
    <scope>NUCLEOTIDE SEQUENCE [LARGE SCALE GENOMIC DNA]</scope>
    <source>
        <strain evidence="3">YM2019G1</strain>
    </source>
</reference>